<comment type="caution">
    <text evidence="3">The sequence shown here is derived from an EMBL/GenBank/DDBJ whole genome shotgun (WGS) entry which is preliminary data.</text>
</comment>
<dbReference type="GO" id="GO:0004181">
    <property type="term" value="F:metallocarboxypeptidase activity"/>
    <property type="evidence" value="ECO:0007669"/>
    <property type="project" value="InterPro"/>
</dbReference>
<name>A0A6I1MXB2_9CLOT</name>
<feature type="active site" description="Proton donor/acceptor" evidence="1">
    <location>
        <position position="458"/>
    </location>
</feature>
<dbReference type="OrthoDB" id="9758209at2"/>
<dbReference type="Proteomes" id="UP000430345">
    <property type="component" value="Unassembled WGS sequence"/>
</dbReference>
<evidence type="ECO:0000259" key="2">
    <source>
        <dbReference type="PROSITE" id="PS52035"/>
    </source>
</evidence>
<dbReference type="EMBL" id="WHJC01000316">
    <property type="protein sequence ID" value="MPQ44789.1"/>
    <property type="molecule type" value="Genomic_DNA"/>
</dbReference>
<dbReference type="NCBIfam" id="TIGR01167">
    <property type="entry name" value="LPXTG_anchor"/>
    <property type="match status" value="1"/>
</dbReference>
<dbReference type="GO" id="GO:0008270">
    <property type="term" value="F:zinc ion binding"/>
    <property type="evidence" value="ECO:0007669"/>
    <property type="project" value="InterPro"/>
</dbReference>
<protein>
    <submittedName>
        <fullName evidence="3">LPXTG cell wall anchor domain-containing protein</fullName>
    </submittedName>
</protein>
<dbReference type="Pfam" id="PF00246">
    <property type="entry name" value="Peptidase_M14"/>
    <property type="match status" value="1"/>
</dbReference>
<organism evidence="3 4">
    <name type="scientific">Clostridium tarantellae</name>
    <dbReference type="NCBI Taxonomy" id="39493"/>
    <lineage>
        <taxon>Bacteria</taxon>
        <taxon>Bacillati</taxon>
        <taxon>Bacillota</taxon>
        <taxon>Clostridia</taxon>
        <taxon>Eubacteriales</taxon>
        <taxon>Clostridiaceae</taxon>
        <taxon>Clostridium</taxon>
    </lineage>
</organism>
<dbReference type="AlphaFoldDB" id="A0A6I1MXB2"/>
<gene>
    <name evidence="3" type="ORF">GBZ86_13695</name>
</gene>
<keyword evidence="4" id="KW-1185">Reference proteome</keyword>
<dbReference type="SUPFAM" id="SSF53187">
    <property type="entry name" value="Zn-dependent exopeptidases"/>
    <property type="match status" value="1"/>
</dbReference>
<dbReference type="CDD" id="cd06244">
    <property type="entry name" value="M14-like"/>
    <property type="match status" value="1"/>
</dbReference>
<evidence type="ECO:0000313" key="3">
    <source>
        <dbReference type="EMBL" id="MPQ44789.1"/>
    </source>
</evidence>
<reference evidence="3 4" key="1">
    <citation type="submission" date="2019-10" db="EMBL/GenBank/DDBJ databases">
        <title>The Genome Sequence of Clostridium tarantellae Isolated from Fish Brain.</title>
        <authorList>
            <person name="Bano L."/>
            <person name="Kiel M."/>
            <person name="Sales G."/>
            <person name="Doxey A.C."/>
            <person name="Mansfield M.J."/>
            <person name="Schiavone M."/>
            <person name="Rossetto O."/>
            <person name="Pirazzini M."/>
            <person name="Dobrindt U."/>
            <person name="Montecucco C."/>
        </authorList>
    </citation>
    <scope>NUCLEOTIDE SEQUENCE [LARGE SCALE GENOMIC DNA]</scope>
    <source>
        <strain evidence="3 4">DSM 3997</strain>
    </source>
</reference>
<sequence>MNKNRLQLITAITVILSLNLNCVKTNILAVDNTKEAVQTESINEKKNNNEDTYENKLETSISVLSMSEAREIEIKAIFENEVYLNDLQWTFGGKVFDKWKKWSNETKDYTGESFITFVEEPKVEGNVVTAKIKFDLIYGTDNLVSYRDEFPKLLGNYDLSIENKKSGEILKKSLKLNIYDSYRTYDELKPELDRIFNEAREDIFLDYEIIGQSVEGRDFHFVILSDEKESVDEYLDKTVPLMLENPEELQYKINNDSDFDYKVPIFINNIHPDETPGVDAQLEALEELTTKEVIKYKTINENNEEVLVELNVDELLENVIVLMNLTQNPDGRYYNKRQNANGFDINRDNGYQTQKESQIVTEQIAKWNPLTFIDLHGFISGFLIEPCTPPHDPNYEYDLLANSMLEQAHAMGKAGIANTKYDSYEIPALDYESGWDDGGPAYTPVYAMHHGALGHTVETPELNEEGTTALEHTIYASAQFALENKDEAFINQLEYFNRGIKGIDDRSVDEHFVNGKGEIVGRPRKENENFFPEYYVLPINKELQKNPLEVYNMVEYFFRNGVKVKETTEKVKIDRVVYPKGTFIVDMHQAKRGLANVVLYDGYDVSDFDEMYAEIVMNFPALRGFNKYEVRVDGAFDEKAKEIKSINKPITAINNNEEYQIVKNSNNDAIKLINKLLSKGKKVEIIIDGEEKGNFIVKTEDVKNLKENYFVKVEPLIKKLKTQHLTEPKVANVGSSESKFILKELGFNIIDSLEKSDVVIDDYGNGSKEAILKGIDYIGIGQDSLNFIKENNILNDFDYGYTHEWGGHEGLVKGVFNKDNIVNAGYNNDEYIYTCDGVWISKVPKEAQVLSFISDEDDFYIAGWWPNNKEAKGQVMSITQNLDNSKITLFANTITNKAHFQHNFRLLANAIYASIYDENAIVDITPPTVDITGVENGGVYDKAVKLEINIEEGATFKATLNGEEWNGEEISKEGKYVLVVTAVDNNNNEATVTINFEIKYKNEVIPPIENEEEDDDESEGSLPQTGTPLNANNFMIIGIISCTIGSTIIRKKKK</sequence>
<dbReference type="Gene3D" id="3.40.630.10">
    <property type="entry name" value="Zn peptidases"/>
    <property type="match status" value="1"/>
</dbReference>
<evidence type="ECO:0000313" key="4">
    <source>
        <dbReference type="Proteomes" id="UP000430345"/>
    </source>
</evidence>
<dbReference type="RefSeq" id="WP_152891559.1">
    <property type="nucleotide sequence ID" value="NZ_WHJC01000316.1"/>
</dbReference>
<dbReference type="PROSITE" id="PS52035">
    <property type="entry name" value="PEPTIDASE_M14"/>
    <property type="match status" value="1"/>
</dbReference>
<accession>A0A6I1MXB2</accession>
<feature type="domain" description="Peptidase M14" evidence="2">
    <location>
        <begin position="181"/>
        <end position="485"/>
    </location>
</feature>
<comment type="similarity">
    <text evidence="1">Belongs to the peptidase M14 family.</text>
</comment>
<dbReference type="InterPro" id="IPR000834">
    <property type="entry name" value="Peptidase_M14"/>
</dbReference>
<proteinExistence type="inferred from homology"/>
<dbReference type="GO" id="GO:0006508">
    <property type="term" value="P:proteolysis"/>
    <property type="evidence" value="ECO:0007669"/>
    <property type="project" value="InterPro"/>
</dbReference>
<evidence type="ECO:0000256" key="1">
    <source>
        <dbReference type="PROSITE-ProRule" id="PRU01379"/>
    </source>
</evidence>